<proteinExistence type="predicted"/>
<dbReference type="Proteomes" id="UP000805193">
    <property type="component" value="Unassembled WGS sequence"/>
</dbReference>
<dbReference type="EMBL" id="JABSTQ010009980">
    <property type="protein sequence ID" value="KAG0424382.1"/>
    <property type="molecule type" value="Genomic_DNA"/>
</dbReference>
<feature type="non-terminal residue" evidence="1">
    <location>
        <position position="52"/>
    </location>
</feature>
<evidence type="ECO:0000313" key="2">
    <source>
        <dbReference type="Proteomes" id="UP000805193"/>
    </source>
</evidence>
<comment type="caution">
    <text evidence="1">The sequence shown here is derived from an EMBL/GenBank/DDBJ whole genome shotgun (WGS) entry which is preliminary data.</text>
</comment>
<evidence type="ECO:0000313" key="1">
    <source>
        <dbReference type="EMBL" id="KAG0424382.1"/>
    </source>
</evidence>
<feature type="non-terminal residue" evidence="1">
    <location>
        <position position="1"/>
    </location>
</feature>
<accession>A0AC60PUL8</accession>
<sequence length="52" mass="5565">LSKEHWQWRVIIEASALLNALVAAENEPDTSVKISAIRTSLFDGSLLGGIGS</sequence>
<reference evidence="1 2" key="1">
    <citation type="journal article" date="2020" name="Cell">
        <title>Large-Scale Comparative Analyses of Tick Genomes Elucidate Their Genetic Diversity and Vector Capacities.</title>
        <authorList>
            <consortium name="Tick Genome and Microbiome Consortium (TIGMIC)"/>
            <person name="Jia N."/>
            <person name="Wang J."/>
            <person name="Shi W."/>
            <person name="Du L."/>
            <person name="Sun Y."/>
            <person name="Zhan W."/>
            <person name="Jiang J.F."/>
            <person name="Wang Q."/>
            <person name="Zhang B."/>
            <person name="Ji P."/>
            <person name="Bell-Sakyi L."/>
            <person name="Cui X.M."/>
            <person name="Yuan T.T."/>
            <person name="Jiang B.G."/>
            <person name="Yang W.F."/>
            <person name="Lam T.T."/>
            <person name="Chang Q.C."/>
            <person name="Ding S.J."/>
            <person name="Wang X.J."/>
            <person name="Zhu J.G."/>
            <person name="Ruan X.D."/>
            <person name="Zhao L."/>
            <person name="Wei J.T."/>
            <person name="Ye R.Z."/>
            <person name="Que T.C."/>
            <person name="Du C.H."/>
            <person name="Zhou Y.H."/>
            <person name="Cheng J.X."/>
            <person name="Dai P.F."/>
            <person name="Guo W.B."/>
            <person name="Han X.H."/>
            <person name="Huang E.J."/>
            <person name="Li L.F."/>
            <person name="Wei W."/>
            <person name="Gao Y.C."/>
            <person name="Liu J.Z."/>
            <person name="Shao H.Z."/>
            <person name="Wang X."/>
            <person name="Wang C.C."/>
            <person name="Yang T.C."/>
            <person name="Huo Q.B."/>
            <person name="Li W."/>
            <person name="Chen H.Y."/>
            <person name="Chen S.E."/>
            <person name="Zhou L.G."/>
            <person name="Ni X.B."/>
            <person name="Tian J.H."/>
            <person name="Sheng Y."/>
            <person name="Liu T."/>
            <person name="Pan Y.S."/>
            <person name="Xia L.Y."/>
            <person name="Li J."/>
            <person name="Zhao F."/>
            <person name="Cao W.C."/>
        </authorList>
    </citation>
    <scope>NUCLEOTIDE SEQUENCE [LARGE SCALE GENOMIC DNA]</scope>
    <source>
        <strain evidence="1">Iper-2018</strain>
    </source>
</reference>
<gene>
    <name evidence="1" type="ORF">HPB47_028407</name>
</gene>
<keyword evidence="2" id="KW-1185">Reference proteome</keyword>
<organism evidence="1 2">
    <name type="scientific">Ixodes persulcatus</name>
    <name type="common">Taiga tick</name>
    <dbReference type="NCBI Taxonomy" id="34615"/>
    <lineage>
        <taxon>Eukaryota</taxon>
        <taxon>Metazoa</taxon>
        <taxon>Ecdysozoa</taxon>
        <taxon>Arthropoda</taxon>
        <taxon>Chelicerata</taxon>
        <taxon>Arachnida</taxon>
        <taxon>Acari</taxon>
        <taxon>Parasitiformes</taxon>
        <taxon>Ixodida</taxon>
        <taxon>Ixodoidea</taxon>
        <taxon>Ixodidae</taxon>
        <taxon>Ixodinae</taxon>
        <taxon>Ixodes</taxon>
    </lineage>
</organism>
<protein>
    <submittedName>
        <fullName evidence="1">Uncharacterized protein</fullName>
    </submittedName>
</protein>
<name>A0AC60PUL8_IXOPE</name>